<feature type="compositionally biased region" description="Basic and acidic residues" evidence="1">
    <location>
        <begin position="83"/>
        <end position="92"/>
    </location>
</feature>
<evidence type="ECO:0000256" key="1">
    <source>
        <dbReference type="SAM" id="MobiDB-lite"/>
    </source>
</evidence>
<feature type="chain" id="PRO_5043657475" evidence="2">
    <location>
        <begin position="31"/>
        <end position="92"/>
    </location>
</feature>
<dbReference type="AlphaFoldDB" id="A0AAX6E6M0"/>
<dbReference type="PANTHER" id="PTHR36726">
    <property type="entry name" value="CLAVATA3/ESR (CLE)-RELATED PROTEIN 45"/>
    <property type="match status" value="1"/>
</dbReference>
<sequence length="92" mass="10005">MCGIGEENKRIRGAMGRLVVLLLIVSLLDLRPNEVCSLSSKGHILRRSVSAKERPTGLEGTGGVAAPPQSFDPDRSSKRRVRRGSDLIHNKS</sequence>
<dbReference type="InterPro" id="IPR038821">
    <property type="entry name" value="CLE45-like"/>
</dbReference>
<proteinExistence type="predicted"/>
<evidence type="ECO:0000313" key="3">
    <source>
        <dbReference type="EMBL" id="KAJ6799579.1"/>
    </source>
</evidence>
<evidence type="ECO:0000313" key="4">
    <source>
        <dbReference type="Proteomes" id="UP001140949"/>
    </source>
</evidence>
<keyword evidence="2" id="KW-0732">Signal</keyword>
<feature type="signal peptide" evidence="2">
    <location>
        <begin position="1"/>
        <end position="30"/>
    </location>
</feature>
<protein>
    <submittedName>
        <fullName evidence="3">Auxin efflux carrier component 3a</fullName>
    </submittedName>
</protein>
<gene>
    <name evidence="3" type="ORF">M6B38_206355</name>
</gene>
<accession>A0AAX6E6M0</accession>
<name>A0AAX6E6M0_IRIPA</name>
<comment type="caution">
    <text evidence="3">The sequence shown here is derived from an EMBL/GenBank/DDBJ whole genome shotgun (WGS) entry which is preliminary data.</text>
</comment>
<reference evidence="3" key="1">
    <citation type="journal article" date="2023" name="GigaByte">
        <title>Genome assembly of the bearded iris, Iris pallida Lam.</title>
        <authorList>
            <person name="Bruccoleri R.E."/>
            <person name="Oakeley E.J."/>
            <person name="Faust A.M.E."/>
            <person name="Altorfer M."/>
            <person name="Dessus-Babus S."/>
            <person name="Burckhardt D."/>
            <person name="Oertli M."/>
            <person name="Naumann U."/>
            <person name="Petersen F."/>
            <person name="Wong J."/>
        </authorList>
    </citation>
    <scope>NUCLEOTIDE SEQUENCE</scope>
    <source>
        <strain evidence="3">GSM-AAB239-AS_SAM_17_03QT</strain>
    </source>
</reference>
<dbReference type="PANTHER" id="PTHR36726:SF4">
    <property type="entry name" value="CLAVATA3_ESR (CLE)-RELATED PROTEIN 45"/>
    <property type="match status" value="1"/>
</dbReference>
<dbReference type="Proteomes" id="UP001140949">
    <property type="component" value="Unassembled WGS sequence"/>
</dbReference>
<evidence type="ECO:0000256" key="2">
    <source>
        <dbReference type="SAM" id="SignalP"/>
    </source>
</evidence>
<reference evidence="3" key="2">
    <citation type="submission" date="2023-04" db="EMBL/GenBank/DDBJ databases">
        <authorList>
            <person name="Bruccoleri R.E."/>
            <person name="Oakeley E.J."/>
            <person name="Faust A.-M."/>
            <person name="Dessus-Babus S."/>
            <person name="Altorfer M."/>
            <person name="Burckhardt D."/>
            <person name="Oertli M."/>
            <person name="Naumann U."/>
            <person name="Petersen F."/>
            <person name="Wong J."/>
        </authorList>
    </citation>
    <scope>NUCLEOTIDE SEQUENCE</scope>
    <source>
        <strain evidence="3">GSM-AAB239-AS_SAM_17_03QT</strain>
        <tissue evidence="3">Leaf</tissue>
    </source>
</reference>
<feature type="region of interest" description="Disordered" evidence="1">
    <location>
        <begin position="52"/>
        <end position="92"/>
    </location>
</feature>
<organism evidence="3 4">
    <name type="scientific">Iris pallida</name>
    <name type="common">Sweet iris</name>
    <dbReference type="NCBI Taxonomy" id="29817"/>
    <lineage>
        <taxon>Eukaryota</taxon>
        <taxon>Viridiplantae</taxon>
        <taxon>Streptophyta</taxon>
        <taxon>Embryophyta</taxon>
        <taxon>Tracheophyta</taxon>
        <taxon>Spermatophyta</taxon>
        <taxon>Magnoliopsida</taxon>
        <taxon>Liliopsida</taxon>
        <taxon>Asparagales</taxon>
        <taxon>Iridaceae</taxon>
        <taxon>Iridoideae</taxon>
        <taxon>Irideae</taxon>
        <taxon>Iris</taxon>
    </lineage>
</organism>
<keyword evidence="4" id="KW-1185">Reference proteome</keyword>
<dbReference type="EMBL" id="JANAVB010039620">
    <property type="protein sequence ID" value="KAJ6799579.1"/>
    <property type="molecule type" value="Genomic_DNA"/>
</dbReference>